<keyword evidence="3" id="KW-0274">FAD</keyword>
<name>A0ABR1S3L3_9PEZI</name>
<evidence type="ECO:0000256" key="1">
    <source>
        <dbReference type="ARBA" id="ARBA00005466"/>
    </source>
</evidence>
<evidence type="ECO:0000256" key="2">
    <source>
        <dbReference type="ARBA" id="ARBA00022630"/>
    </source>
</evidence>
<evidence type="ECO:0000256" key="4">
    <source>
        <dbReference type="ARBA" id="ARBA00023002"/>
    </source>
</evidence>
<dbReference type="Gene3D" id="3.30.465.10">
    <property type="match status" value="1"/>
</dbReference>
<dbReference type="Proteomes" id="UP001396898">
    <property type="component" value="Unassembled WGS sequence"/>
</dbReference>
<gene>
    <name evidence="5" type="ORF">PG991_003465</name>
</gene>
<evidence type="ECO:0000256" key="3">
    <source>
        <dbReference type="ARBA" id="ARBA00022827"/>
    </source>
</evidence>
<protein>
    <recommendedName>
        <fullName evidence="7">FAD-binding PCMH-type domain-containing protein</fullName>
    </recommendedName>
</protein>
<evidence type="ECO:0008006" key="7">
    <source>
        <dbReference type="Google" id="ProtNLM"/>
    </source>
</evidence>
<comment type="caution">
    <text evidence="5">The sequence shown here is derived from an EMBL/GenBank/DDBJ whole genome shotgun (WGS) entry which is preliminary data.</text>
</comment>
<keyword evidence="2" id="KW-0285">Flavoprotein</keyword>
<dbReference type="PANTHER" id="PTHR42973">
    <property type="entry name" value="BINDING OXIDOREDUCTASE, PUTATIVE (AFU_ORTHOLOGUE AFUA_1G17690)-RELATED"/>
    <property type="match status" value="1"/>
</dbReference>
<proteinExistence type="inferred from homology"/>
<reference evidence="5 6" key="1">
    <citation type="submission" date="2023-01" db="EMBL/GenBank/DDBJ databases">
        <title>Analysis of 21 Apiospora genomes using comparative genomics revels a genus with tremendous synthesis potential of carbohydrate active enzymes and secondary metabolites.</title>
        <authorList>
            <person name="Sorensen T."/>
        </authorList>
    </citation>
    <scope>NUCLEOTIDE SEQUENCE [LARGE SCALE GENOMIC DNA]</scope>
    <source>
        <strain evidence="5 6">CBS 20057</strain>
    </source>
</reference>
<organism evidence="5 6">
    <name type="scientific">Apiospora marii</name>
    <dbReference type="NCBI Taxonomy" id="335849"/>
    <lineage>
        <taxon>Eukaryota</taxon>
        <taxon>Fungi</taxon>
        <taxon>Dikarya</taxon>
        <taxon>Ascomycota</taxon>
        <taxon>Pezizomycotina</taxon>
        <taxon>Sordariomycetes</taxon>
        <taxon>Xylariomycetidae</taxon>
        <taxon>Amphisphaeriales</taxon>
        <taxon>Apiosporaceae</taxon>
        <taxon>Apiospora</taxon>
    </lineage>
</organism>
<evidence type="ECO:0000313" key="6">
    <source>
        <dbReference type="Proteomes" id="UP001396898"/>
    </source>
</evidence>
<dbReference type="PANTHER" id="PTHR42973:SF13">
    <property type="entry name" value="FAD-BINDING PCMH-TYPE DOMAIN-CONTAINING PROTEIN"/>
    <property type="match status" value="1"/>
</dbReference>
<keyword evidence="6" id="KW-1185">Reference proteome</keyword>
<comment type="similarity">
    <text evidence="1">Belongs to the oxygen-dependent FAD-linked oxidoreductase family.</text>
</comment>
<keyword evidence="4" id="KW-0560">Oxidoreductase</keyword>
<dbReference type="InterPro" id="IPR016169">
    <property type="entry name" value="FAD-bd_PCMH_sub2"/>
</dbReference>
<accession>A0ABR1S3L3</accession>
<sequence length="416" mass="46204">MTMIRAASEAVVSELMRSGLNKDLLSPAGSIRYDERIASYFSLTAQKKPFCFVHPKTTEDVALILKAILANPEGPLRHPQRWPRLVSIQPGARWRDVYKHLGDAHGEVAGLLTGGGISWYIPRVGFCGVQLVNAEVILADGRVVHANNDEHADLWRALKGASAGNFGIVTRFDVRALPNDGLWAGTLRSEATPGYSADYVGAMKSQFKDVITTTFLANTKGVESPPELRRLCNIPTLHRDLKQTNLHDFACSMDQPMGMHNFWHTTTFLNDERIMNKAVELHAVAVRYRLITAAWATSAAEMLWVWTRPSAGGGNAIMLMLLINVGGEEPAEARDVGYRAARAFYEGVEAFAREVDGFVDWTYLNYADRAQNPLRSLLDPEEVRRTALKYDPEGVFRRRAPGGFKISEYEAEGVRG</sequence>
<dbReference type="EMBL" id="JAQQWI010000007">
    <property type="protein sequence ID" value="KAK8026409.1"/>
    <property type="molecule type" value="Genomic_DNA"/>
</dbReference>
<evidence type="ECO:0000313" key="5">
    <source>
        <dbReference type="EMBL" id="KAK8026409.1"/>
    </source>
</evidence>
<dbReference type="InterPro" id="IPR050416">
    <property type="entry name" value="FAD-linked_Oxidoreductase"/>
</dbReference>
<dbReference type="InterPro" id="IPR036318">
    <property type="entry name" value="FAD-bd_PCMH-like_sf"/>
</dbReference>
<dbReference type="SUPFAM" id="SSF56176">
    <property type="entry name" value="FAD-binding/transporter-associated domain-like"/>
    <property type="match status" value="1"/>
</dbReference>